<keyword evidence="6" id="KW-0479">Metal-binding</keyword>
<keyword evidence="5" id="KW-0812">Transmembrane</keyword>
<keyword evidence="7" id="KW-0256">Endoplasmic reticulum</keyword>
<evidence type="ECO:0000256" key="12">
    <source>
        <dbReference type="ARBA" id="ARBA00023157"/>
    </source>
</evidence>
<evidence type="ECO:0000256" key="11">
    <source>
        <dbReference type="ARBA" id="ARBA00023136"/>
    </source>
</evidence>
<evidence type="ECO:0000256" key="4">
    <source>
        <dbReference type="ARBA" id="ARBA00022679"/>
    </source>
</evidence>
<dbReference type="PANTHER" id="PTHR46025">
    <property type="entry name" value="XYLOSYLTRANSFERASE OXT"/>
    <property type="match status" value="1"/>
</dbReference>
<proteinExistence type="predicted"/>
<evidence type="ECO:0000256" key="7">
    <source>
        <dbReference type="ARBA" id="ARBA00022824"/>
    </source>
</evidence>
<dbReference type="GO" id="GO:0050650">
    <property type="term" value="P:chondroitin sulfate proteoglycan biosynthetic process"/>
    <property type="evidence" value="ECO:0007669"/>
    <property type="project" value="TreeGrafter"/>
</dbReference>
<organism evidence="16 17">
    <name type="scientific">Roseinatronobacter ekhonensis</name>
    <dbReference type="NCBI Taxonomy" id="254356"/>
    <lineage>
        <taxon>Bacteria</taxon>
        <taxon>Pseudomonadati</taxon>
        <taxon>Pseudomonadota</taxon>
        <taxon>Alphaproteobacteria</taxon>
        <taxon>Rhodobacterales</taxon>
        <taxon>Paracoccaceae</taxon>
        <taxon>Roseinatronobacter</taxon>
    </lineage>
</organism>
<evidence type="ECO:0000256" key="2">
    <source>
        <dbReference type="ARBA" id="ARBA00004648"/>
    </source>
</evidence>
<dbReference type="Pfam" id="PF02485">
    <property type="entry name" value="Branch"/>
    <property type="match status" value="1"/>
</dbReference>
<dbReference type="Proteomes" id="UP000272908">
    <property type="component" value="Unassembled WGS sequence"/>
</dbReference>
<dbReference type="GO" id="GO:0046872">
    <property type="term" value="F:metal ion binding"/>
    <property type="evidence" value="ECO:0007669"/>
    <property type="project" value="UniProtKB-KW"/>
</dbReference>
<name>A0A3B0MNS1_9RHOB</name>
<keyword evidence="12" id="KW-1015">Disulfide bond</keyword>
<evidence type="ECO:0000256" key="9">
    <source>
        <dbReference type="ARBA" id="ARBA00022989"/>
    </source>
</evidence>
<dbReference type="InterPro" id="IPR003406">
    <property type="entry name" value="Glyco_trans_14"/>
</dbReference>
<keyword evidence="10" id="KW-0333">Golgi apparatus</keyword>
<dbReference type="InterPro" id="IPR045971">
    <property type="entry name" value="DUF5927"/>
</dbReference>
<dbReference type="PANTHER" id="PTHR46025:SF3">
    <property type="entry name" value="XYLOSYLTRANSFERASE OXT"/>
    <property type="match status" value="1"/>
</dbReference>
<evidence type="ECO:0000256" key="6">
    <source>
        <dbReference type="ARBA" id="ARBA00022723"/>
    </source>
</evidence>
<evidence type="ECO:0000256" key="10">
    <source>
        <dbReference type="ARBA" id="ARBA00023034"/>
    </source>
</evidence>
<dbReference type="OrthoDB" id="7943907at2"/>
<keyword evidence="4" id="KW-0808">Transferase</keyword>
<reference evidence="17" key="1">
    <citation type="submission" date="2018-08" db="EMBL/GenBank/DDBJ databases">
        <authorList>
            <person name="Rodrigo-Torres L."/>
            <person name="Arahal R. D."/>
            <person name="Lucena T."/>
        </authorList>
    </citation>
    <scope>NUCLEOTIDE SEQUENCE [LARGE SCALE GENOMIC DNA]</scope>
    <source>
        <strain evidence="17">CECT 7235</strain>
    </source>
</reference>
<dbReference type="RefSeq" id="WP_121095788.1">
    <property type="nucleotide sequence ID" value="NZ_UIHC01000025.1"/>
</dbReference>
<evidence type="ECO:0000256" key="13">
    <source>
        <dbReference type="ARBA" id="ARBA00023180"/>
    </source>
</evidence>
<dbReference type="EMBL" id="UIHC01000025">
    <property type="protein sequence ID" value="SUZ32677.1"/>
    <property type="molecule type" value="Genomic_DNA"/>
</dbReference>
<evidence type="ECO:0000256" key="3">
    <source>
        <dbReference type="ARBA" id="ARBA00022676"/>
    </source>
</evidence>
<evidence type="ECO:0000256" key="14">
    <source>
        <dbReference type="ARBA" id="ARBA00042865"/>
    </source>
</evidence>
<keyword evidence="11" id="KW-0472">Membrane</keyword>
<accession>A0A3B0MNS1</accession>
<evidence type="ECO:0000313" key="16">
    <source>
        <dbReference type="EMBL" id="SUZ32677.1"/>
    </source>
</evidence>
<feature type="domain" description="DUF5927" evidence="15">
    <location>
        <begin position="271"/>
        <end position="553"/>
    </location>
</feature>
<evidence type="ECO:0000256" key="5">
    <source>
        <dbReference type="ARBA" id="ARBA00022692"/>
    </source>
</evidence>
<evidence type="ECO:0000256" key="1">
    <source>
        <dbReference type="ARBA" id="ARBA00004323"/>
    </source>
</evidence>
<evidence type="ECO:0000313" key="17">
    <source>
        <dbReference type="Proteomes" id="UP000272908"/>
    </source>
</evidence>
<evidence type="ECO:0000256" key="8">
    <source>
        <dbReference type="ARBA" id="ARBA00022968"/>
    </source>
</evidence>
<keyword evidence="17" id="KW-1185">Reference proteome</keyword>
<gene>
    <name evidence="16" type="ORF">ROE7235_02438</name>
</gene>
<keyword evidence="9" id="KW-1133">Transmembrane helix</keyword>
<dbReference type="InterPro" id="IPR043538">
    <property type="entry name" value="XYLT"/>
</dbReference>
<dbReference type="GO" id="GO:0030158">
    <property type="term" value="F:protein xylosyltransferase activity"/>
    <property type="evidence" value="ECO:0007669"/>
    <property type="project" value="InterPro"/>
</dbReference>
<keyword evidence="13" id="KW-0325">Glycoprotein</keyword>
<keyword evidence="3" id="KW-0328">Glycosyltransferase</keyword>
<dbReference type="GO" id="GO:0016020">
    <property type="term" value="C:membrane"/>
    <property type="evidence" value="ECO:0007669"/>
    <property type="project" value="InterPro"/>
</dbReference>
<sequence length="559" mass="63775">MNTATPSLGVVMLCHTALDRAAQVARFWLKAGCAVALHIDSAVPQAQVTALQAELGAHPLLRMAPRLRCDWGSWNIVAASQSGAELLLREFDSIGHVLLCSGSCLPLRPAADLVTHLNANEGTDFIESVAVDHADWITGGLSRERFTLYFPFSWRKQRWLFDRAVDLQRRFHISREIPRPLEPHMGSQWWCLSRATLDAILTHPKRKRFERYFKGCWIPDESYFQTLVRLHGRRIESHSLTLVKFDRNGRPNLFYDDHLQLLRRSDCYLARKIWPQADKLYQFFLTDQARKMPPVPPEPAKIDRYFELAERQRTEGRAGLYMQSRFPPDDSGQAVTAGPYSVFSGFDQLFRNFDYWLGQVTGNRAHGHLYAPERANFHGGAEVWHGAISNSAALRDYNPRMFLTNLIWATRGERQCFSITARDHVPPDLMWFMAKDSNAQISLVSGCFLLPLFRGEYKPDDVLAHVAWLQKREQHMLSVLQSRWVRADVRVWTLAEFLNAPESNLQSVAAKIAPDASIASQGLPNMQSLDGLEDFLRALRNKGLPPVLLRDFEGRTGVR</sequence>
<keyword evidence="8" id="KW-0735">Signal-anchor</keyword>
<comment type="subcellular location">
    <subcellularLocation>
        <location evidence="2">Endoplasmic reticulum membrane</location>
        <topology evidence="2">Single-pass type II membrane protein</topology>
    </subcellularLocation>
    <subcellularLocation>
        <location evidence="1">Golgi apparatus membrane</location>
        <topology evidence="1">Single-pass type II membrane protein</topology>
    </subcellularLocation>
</comment>
<evidence type="ECO:0000259" key="15">
    <source>
        <dbReference type="Pfam" id="PF19349"/>
    </source>
</evidence>
<dbReference type="GO" id="GO:0015012">
    <property type="term" value="P:heparan sulfate proteoglycan biosynthetic process"/>
    <property type="evidence" value="ECO:0007669"/>
    <property type="project" value="TreeGrafter"/>
</dbReference>
<dbReference type="AlphaFoldDB" id="A0A3B0MNS1"/>
<dbReference type="Pfam" id="PF19349">
    <property type="entry name" value="DUF5927"/>
    <property type="match status" value="1"/>
</dbReference>
<protein>
    <recommendedName>
        <fullName evidence="14">Peptide O-xylosyltransferase</fullName>
    </recommendedName>
</protein>